<feature type="transmembrane region" description="Helical" evidence="1">
    <location>
        <begin position="6"/>
        <end position="24"/>
    </location>
</feature>
<dbReference type="InParanoid" id="K3Z1B2"/>
<evidence type="ECO:0000313" key="2">
    <source>
        <dbReference type="EnsemblPlants" id="KQL30801"/>
    </source>
</evidence>
<name>K3Z1B2_SETIT</name>
<evidence type="ECO:0000256" key="1">
    <source>
        <dbReference type="SAM" id="Phobius"/>
    </source>
</evidence>
<keyword evidence="1" id="KW-1133">Transmembrane helix</keyword>
<reference evidence="2" key="2">
    <citation type="submission" date="2018-08" db="UniProtKB">
        <authorList>
            <consortium name="EnsemblPlants"/>
        </authorList>
    </citation>
    <scope>IDENTIFICATION</scope>
    <source>
        <strain evidence="2">Yugu1</strain>
    </source>
</reference>
<keyword evidence="1" id="KW-0812">Transmembrane</keyword>
<dbReference type="Gramene" id="KQL30801">
    <property type="protein sequence ID" value="KQL30801"/>
    <property type="gene ID" value="SETIT_020330mg"/>
</dbReference>
<protein>
    <submittedName>
        <fullName evidence="2">Uncharacterized protein</fullName>
    </submittedName>
</protein>
<dbReference type="Proteomes" id="UP000004995">
    <property type="component" value="Unassembled WGS sequence"/>
</dbReference>
<keyword evidence="3" id="KW-1185">Reference proteome</keyword>
<reference evidence="3" key="1">
    <citation type="journal article" date="2012" name="Nat. Biotechnol.">
        <title>Reference genome sequence of the model plant Setaria.</title>
        <authorList>
            <person name="Bennetzen J.L."/>
            <person name="Schmutz J."/>
            <person name="Wang H."/>
            <person name="Percifield R."/>
            <person name="Hawkins J."/>
            <person name="Pontaroli A.C."/>
            <person name="Estep M."/>
            <person name="Feng L."/>
            <person name="Vaughn J.N."/>
            <person name="Grimwood J."/>
            <person name="Jenkins J."/>
            <person name="Barry K."/>
            <person name="Lindquist E."/>
            <person name="Hellsten U."/>
            <person name="Deshpande S."/>
            <person name="Wang X."/>
            <person name="Wu X."/>
            <person name="Mitros T."/>
            <person name="Triplett J."/>
            <person name="Yang X."/>
            <person name="Ye C.Y."/>
            <person name="Mauro-Herrera M."/>
            <person name="Wang L."/>
            <person name="Li P."/>
            <person name="Sharma M."/>
            <person name="Sharma R."/>
            <person name="Ronald P.C."/>
            <person name="Panaud O."/>
            <person name="Kellogg E.A."/>
            <person name="Brutnell T.P."/>
            <person name="Doust A.N."/>
            <person name="Tuskan G.A."/>
            <person name="Rokhsar D."/>
            <person name="Devos K.M."/>
        </authorList>
    </citation>
    <scope>NUCLEOTIDE SEQUENCE [LARGE SCALE GENOMIC DNA]</scope>
    <source>
        <strain evidence="3">cv. Yugu1</strain>
    </source>
</reference>
<sequence length="41" mass="5059">MLSLYYVRLISFFFGNIWTLSRLIRHGVMYKFRYLIVKLIS</sequence>
<accession>K3Z1B2</accession>
<keyword evidence="1" id="KW-0472">Membrane</keyword>
<organism evidence="2 3">
    <name type="scientific">Setaria italica</name>
    <name type="common">Foxtail millet</name>
    <name type="synonym">Panicum italicum</name>
    <dbReference type="NCBI Taxonomy" id="4555"/>
    <lineage>
        <taxon>Eukaryota</taxon>
        <taxon>Viridiplantae</taxon>
        <taxon>Streptophyta</taxon>
        <taxon>Embryophyta</taxon>
        <taxon>Tracheophyta</taxon>
        <taxon>Spermatophyta</taxon>
        <taxon>Magnoliopsida</taxon>
        <taxon>Liliopsida</taxon>
        <taxon>Poales</taxon>
        <taxon>Poaceae</taxon>
        <taxon>PACMAD clade</taxon>
        <taxon>Panicoideae</taxon>
        <taxon>Panicodae</taxon>
        <taxon>Paniceae</taxon>
        <taxon>Cenchrinae</taxon>
        <taxon>Setaria</taxon>
    </lineage>
</organism>
<dbReference type="HOGENOM" id="CLU_3280421_0_0_1"/>
<dbReference type="AlphaFoldDB" id="K3Z1B2"/>
<dbReference type="EMBL" id="AGNK02000468">
    <property type="status" value="NOT_ANNOTATED_CDS"/>
    <property type="molecule type" value="Genomic_DNA"/>
</dbReference>
<dbReference type="EnsemblPlants" id="KQL30801">
    <property type="protein sequence ID" value="KQL30801"/>
    <property type="gene ID" value="SETIT_020330mg"/>
</dbReference>
<proteinExistence type="predicted"/>
<evidence type="ECO:0000313" key="3">
    <source>
        <dbReference type="Proteomes" id="UP000004995"/>
    </source>
</evidence>